<evidence type="ECO:0000256" key="4">
    <source>
        <dbReference type="ARBA" id="ARBA00009667"/>
    </source>
</evidence>
<organism evidence="15 16">
    <name type="scientific">Anaerolinea thermophila (strain DSM 14523 / JCM 11388 / NBRC 100420 / UNI-1)</name>
    <dbReference type="NCBI Taxonomy" id="926569"/>
    <lineage>
        <taxon>Bacteria</taxon>
        <taxon>Bacillati</taxon>
        <taxon>Chloroflexota</taxon>
        <taxon>Anaerolineae</taxon>
        <taxon>Anaerolineales</taxon>
        <taxon>Anaerolineaceae</taxon>
        <taxon>Anaerolinea</taxon>
    </lineage>
</organism>
<keyword evidence="16" id="KW-1185">Reference proteome</keyword>
<dbReference type="AlphaFoldDB" id="E8MYR1"/>
<dbReference type="HOGENOM" id="CLU_048577_1_1_0"/>
<evidence type="ECO:0000256" key="2">
    <source>
        <dbReference type="ARBA" id="ARBA00004496"/>
    </source>
</evidence>
<dbReference type="InterPro" id="IPR023016">
    <property type="entry name" value="HisA/PriA"/>
</dbReference>
<evidence type="ECO:0000256" key="6">
    <source>
        <dbReference type="ARBA" id="ARBA00018464"/>
    </source>
</evidence>
<dbReference type="GO" id="GO:0000105">
    <property type="term" value="P:L-histidine biosynthetic process"/>
    <property type="evidence" value="ECO:0007669"/>
    <property type="project" value="UniProtKB-UniRule"/>
</dbReference>
<dbReference type="GO" id="GO:0003949">
    <property type="term" value="F:1-(5-phosphoribosyl)-5-[(5-phosphoribosylamino)methylideneamino]imidazole-4-carboxamide isomerase activity"/>
    <property type="evidence" value="ECO:0007669"/>
    <property type="project" value="UniProtKB-UniRule"/>
</dbReference>
<dbReference type="CDD" id="cd04732">
    <property type="entry name" value="HisA"/>
    <property type="match status" value="1"/>
</dbReference>
<dbReference type="Pfam" id="PF00977">
    <property type="entry name" value="His_biosynth"/>
    <property type="match status" value="1"/>
</dbReference>
<comment type="catalytic activity">
    <reaction evidence="1 12 14">
        <text>1-(5-phospho-beta-D-ribosyl)-5-[(5-phospho-beta-D-ribosylamino)methylideneamino]imidazole-4-carboxamide = 5-[(5-phospho-1-deoxy-D-ribulos-1-ylimino)methylamino]-1-(5-phospho-beta-D-ribosyl)imidazole-4-carboxamide</text>
        <dbReference type="Rhea" id="RHEA:15469"/>
        <dbReference type="ChEBI" id="CHEBI:58435"/>
        <dbReference type="ChEBI" id="CHEBI:58525"/>
        <dbReference type="EC" id="5.3.1.16"/>
    </reaction>
</comment>
<dbReference type="InterPro" id="IPR013785">
    <property type="entry name" value="Aldolase_TIM"/>
</dbReference>
<dbReference type="STRING" id="926569.ANT_23710"/>
<proteinExistence type="inferred from homology"/>
<evidence type="ECO:0000256" key="3">
    <source>
        <dbReference type="ARBA" id="ARBA00005133"/>
    </source>
</evidence>
<feature type="active site" description="Proton donor" evidence="12">
    <location>
        <position position="139"/>
    </location>
</feature>
<evidence type="ECO:0000313" key="15">
    <source>
        <dbReference type="EMBL" id="BAJ64397.1"/>
    </source>
</evidence>
<gene>
    <name evidence="12 15" type="primary">hisA</name>
    <name evidence="15" type="ordered locus">ANT_23710</name>
</gene>
<dbReference type="RefSeq" id="WP_013560763.1">
    <property type="nucleotide sequence ID" value="NC_014960.1"/>
</dbReference>
<dbReference type="UniPathway" id="UPA00031">
    <property type="reaction ID" value="UER00009"/>
</dbReference>
<dbReference type="InterPro" id="IPR044524">
    <property type="entry name" value="Isoase_HisA-like"/>
</dbReference>
<dbReference type="eggNOG" id="COG0106">
    <property type="taxonomic scope" value="Bacteria"/>
</dbReference>
<evidence type="ECO:0000256" key="7">
    <source>
        <dbReference type="ARBA" id="ARBA00022490"/>
    </source>
</evidence>
<dbReference type="InterPro" id="IPR011060">
    <property type="entry name" value="RibuloseP-bd_barrel"/>
</dbReference>
<dbReference type="InParanoid" id="E8MYR1"/>
<evidence type="ECO:0000256" key="9">
    <source>
        <dbReference type="ARBA" id="ARBA00023102"/>
    </source>
</evidence>
<keyword evidence="10 12" id="KW-0413">Isomerase</keyword>
<comment type="subcellular location">
    <subcellularLocation>
        <location evidence="2 12 14">Cytoplasm</location>
    </subcellularLocation>
</comment>
<dbReference type="EC" id="5.3.1.16" evidence="5 12"/>
<dbReference type="NCBIfam" id="TIGR00007">
    <property type="entry name" value="1-(5-phosphoribosyl)-5-[(5-phosphoribosylamino)methylideneamino]imidazole-4-carboxamide isomerase"/>
    <property type="match status" value="1"/>
</dbReference>
<dbReference type="Gene3D" id="3.20.20.70">
    <property type="entry name" value="Aldolase class I"/>
    <property type="match status" value="1"/>
</dbReference>
<keyword evidence="7 12" id="KW-0963">Cytoplasm</keyword>
<name>E8MYR1_ANATU</name>
<comment type="similarity">
    <text evidence="4 12 13">Belongs to the HisA/HisF family.</text>
</comment>
<dbReference type="GO" id="GO:0005737">
    <property type="term" value="C:cytoplasm"/>
    <property type="evidence" value="ECO:0007669"/>
    <property type="project" value="UniProtKB-SubCell"/>
</dbReference>
<evidence type="ECO:0000256" key="13">
    <source>
        <dbReference type="RuleBase" id="RU003657"/>
    </source>
</evidence>
<accession>E8MYR1</accession>
<keyword evidence="8 12" id="KW-0028">Amino-acid biosynthesis</keyword>
<reference evidence="15 16" key="1">
    <citation type="submission" date="2010-12" db="EMBL/GenBank/DDBJ databases">
        <title>Whole genome sequence of Anaerolinea thermophila UNI-1.</title>
        <authorList>
            <person name="Narita-Yamada S."/>
            <person name="Kishi E."/>
            <person name="Watanabe Y."/>
            <person name="Takasaki K."/>
            <person name="Ankai A."/>
            <person name="Oguchi A."/>
            <person name="Fukui S."/>
            <person name="Takahashi M."/>
            <person name="Yashiro I."/>
            <person name="Hosoyama A."/>
            <person name="Sekiguchi Y."/>
            <person name="Hanada S."/>
            <person name="Fujita N."/>
        </authorList>
    </citation>
    <scope>NUCLEOTIDE SEQUENCE [LARGE SCALE GENOMIC DNA]</scope>
    <source>
        <strain evidence="16">DSM 14523 / JCM 11388 / NBRC 100420 / UNI-1</strain>
    </source>
</reference>
<evidence type="ECO:0000256" key="11">
    <source>
        <dbReference type="ARBA" id="ARBA00030547"/>
    </source>
</evidence>
<dbReference type="EMBL" id="AP012029">
    <property type="protein sequence ID" value="BAJ64397.1"/>
    <property type="molecule type" value="Genomic_DNA"/>
</dbReference>
<comment type="pathway">
    <text evidence="3 12 14">Amino-acid biosynthesis; L-histidine biosynthesis; L-histidine from 5-phospho-alpha-D-ribose 1-diphosphate: step 4/9.</text>
</comment>
<dbReference type="FunFam" id="3.20.20.70:FF:000009">
    <property type="entry name" value="1-(5-phosphoribosyl)-5-[(5-phosphoribosylamino)methylideneamino] imidazole-4-carboxamide isomerase"/>
    <property type="match status" value="1"/>
</dbReference>
<evidence type="ECO:0000256" key="1">
    <source>
        <dbReference type="ARBA" id="ARBA00000901"/>
    </source>
</evidence>
<sequence length="248" mass="27066">MNTFTVFPAIDLRAGQVVRLQEGDPSRQTVFSHDPAEVAYRFLSQGARWLHVVNLDGAFGEEKSAGLNLRAIEQMLEITPEFSASLQVGGGVRSLKAVADLLVRGVRRLVVGTMAIEHPELLKQAVQKWGEERIAVSLDVRNGMVYVRGWQESGGILLEDAARFIQSCGVRWVVFTDISRDGMQTGLALDEASALAEKFGFQVIASGGARSLAEVRQAREQGLAGVILGRALYEGKILLEEALREEAC</sequence>
<dbReference type="OrthoDB" id="9781903at2"/>
<evidence type="ECO:0000256" key="8">
    <source>
        <dbReference type="ARBA" id="ARBA00022605"/>
    </source>
</evidence>
<dbReference type="SUPFAM" id="SSF51366">
    <property type="entry name" value="Ribulose-phoshate binding barrel"/>
    <property type="match status" value="1"/>
</dbReference>
<dbReference type="HAMAP" id="MF_01014">
    <property type="entry name" value="HisA"/>
    <property type="match status" value="1"/>
</dbReference>
<dbReference type="InterPro" id="IPR006063">
    <property type="entry name" value="HisA_bact_arch"/>
</dbReference>
<dbReference type="FunCoup" id="E8MYR1">
    <property type="interactions" value="312"/>
</dbReference>
<dbReference type="KEGG" id="atm:ANT_23710"/>
<evidence type="ECO:0000256" key="14">
    <source>
        <dbReference type="RuleBase" id="RU003658"/>
    </source>
</evidence>
<dbReference type="GO" id="GO:0000162">
    <property type="term" value="P:L-tryptophan biosynthetic process"/>
    <property type="evidence" value="ECO:0007669"/>
    <property type="project" value="TreeGrafter"/>
</dbReference>
<evidence type="ECO:0000256" key="5">
    <source>
        <dbReference type="ARBA" id="ARBA00012550"/>
    </source>
</evidence>
<feature type="active site" description="Proton acceptor" evidence="12">
    <location>
        <position position="11"/>
    </location>
</feature>
<dbReference type="Proteomes" id="UP000008922">
    <property type="component" value="Chromosome"/>
</dbReference>
<dbReference type="PANTHER" id="PTHR43090">
    <property type="entry name" value="1-(5-PHOSPHORIBOSYL)-5-[(5-PHOSPHORIBOSYLAMINO)METHYLIDENEAMINO] IMIDAZOLE-4-CARBOXAMIDE ISOMERASE"/>
    <property type="match status" value="1"/>
</dbReference>
<evidence type="ECO:0000313" key="16">
    <source>
        <dbReference type="Proteomes" id="UP000008922"/>
    </source>
</evidence>
<keyword evidence="9 12" id="KW-0368">Histidine biosynthesis</keyword>
<evidence type="ECO:0000256" key="12">
    <source>
        <dbReference type="HAMAP-Rule" id="MF_01014"/>
    </source>
</evidence>
<dbReference type="InterPro" id="IPR006062">
    <property type="entry name" value="His_biosynth"/>
</dbReference>
<dbReference type="PANTHER" id="PTHR43090:SF2">
    <property type="entry name" value="1-(5-PHOSPHORIBOSYL)-5-[(5-PHOSPHORIBOSYLAMINO)METHYLIDENEAMINO] IMIDAZOLE-4-CARBOXAMIDE ISOMERASE"/>
    <property type="match status" value="1"/>
</dbReference>
<evidence type="ECO:0000256" key="10">
    <source>
        <dbReference type="ARBA" id="ARBA00023235"/>
    </source>
</evidence>
<protein>
    <recommendedName>
        <fullName evidence="6 12">1-(5-phosphoribosyl)-5-[(5-phosphoribosylamino)methylideneamino] imidazole-4-carboxamide isomerase</fullName>
        <ecNumber evidence="5 12">5.3.1.16</ecNumber>
    </recommendedName>
    <alternativeName>
        <fullName evidence="11 12">Phosphoribosylformimino-5-aminoimidazole carboxamide ribotide isomerase</fullName>
    </alternativeName>
</protein>